<dbReference type="InterPro" id="IPR003772">
    <property type="entry name" value="YceD"/>
</dbReference>
<organism evidence="1 2">
    <name type="scientific">Microvenator marinus</name>
    <dbReference type="NCBI Taxonomy" id="2600177"/>
    <lineage>
        <taxon>Bacteria</taxon>
        <taxon>Deltaproteobacteria</taxon>
        <taxon>Bradymonadales</taxon>
        <taxon>Microvenatoraceae</taxon>
        <taxon>Microvenator</taxon>
    </lineage>
</organism>
<evidence type="ECO:0008006" key="3">
    <source>
        <dbReference type="Google" id="ProtNLM"/>
    </source>
</evidence>
<keyword evidence="2" id="KW-1185">Reference proteome</keyword>
<dbReference type="OrthoDB" id="9790372at2"/>
<dbReference type="Pfam" id="PF02620">
    <property type="entry name" value="YceD"/>
    <property type="match status" value="1"/>
</dbReference>
<dbReference type="EMBL" id="CP042467">
    <property type="protein sequence ID" value="QED29614.1"/>
    <property type="molecule type" value="Genomic_DNA"/>
</dbReference>
<proteinExistence type="predicted"/>
<dbReference type="Proteomes" id="UP000321595">
    <property type="component" value="Chromosome"/>
</dbReference>
<evidence type="ECO:0000313" key="1">
    <source>
        <dbReference type="EMBL" id="QED29614.1"/>
    </source>
</evidence>
<name>A0A5B8XW17_9DELT</name>
<dbReference type="AlphaFoldDB" id="A0A5B8XW17"/>
<sequence length="184" mass="21078">MQLFIDEFSGDKNRSKHLELEMSREELAVLLEDIADFAPADKLTASVDVERVETTFRLHISCSVDMEFECGRCVRRQVLPVYAEGDWVMMLRRDFDSKYGGEEVELLEEDLDVTFYEGEVIDLNPVIREAIILELPTFARCEEGDTECDLAFEAFIGEKGVAQQEEGKIDLRWAALKDLKVSKN</sequence>
<reference evidence="1 2" key="1">
    <citation type="submission" date="2019-08" db="EMBL/GenBank/DDBJ databases">
        <authorList>
            <person name="Liang Q."/>
        </authorList>
    </citation>
    <scope>NUCLEOTIDE SEQUENCE [LARGE SCALE GENOMIC DNA]</scope>
    <source>
        <strain evidence="1 2">V1718</strain>
    </source>
</reference>
<evidence type="ECO:0000313" key="2">
    <source>
        <dbReference type="Proteomes" id="UP000321595"/>
    </source>
</evidence>
<gene>
    <name evidence="1" type="ORF">FRD01_20720</name>
</gene>
<dbReference type="KEGG" id="bbae:FRD01_20720"/>
<protein>
    <recommendedName>
        <fullName evidence="3">DUF177 domain-containing protein</fullName>
    </recommendedName>
</protein>
<dbReference type="RefSeq" id="WP_146962847.1">
    <property type="nucleotide sequence ID" value="NZ_CP042467.1"/>
</dbReference>
<accession>A0A5B8XW17</accession>